<gene>
    <name evidence="1" type="ORF">ENC19_25610</name>
</gene>
<sequence>MARHRVLLIRPWDAPGAGSGCCTGAAGVCVEGRHEDPASARQRADQRPLGEVYRTVRAGLPAEIAVEIVDPRNTLFLLPAIVRDGRRHRRPWRTLLRDLVRATGYAAIIVDGRVVSESGLPPAEQALRIVRQALDPSAVLSHRSSRRPGR</sequence>
<comment type="caution">
    <text evidence="1">The sequence shown here is derived from an EMBL/GenBank/DDBJ whole genome shotgun (WGS) entry which is preliminary data.</text>
</comment>
<dbReference type="RefSeq" id="WP_164449616.1">
    <property type="nucleotide sequence ID" value="NZ_SAIY01000011.1"/>
</dbReference>
<dbReference type="Proteomes" id="UP000478148">
    <property type="component" value="Unassembled WGS sequence"/>
</dbReference>
<protein>
    <submittedName>
        <fullName evidence="1">Uncharacterized protein</fullName>
    </submittedName>
</protein>
<accession>A0A6M1LCC2</accession>
<proteinExistence type="predicted"/>
<evidence type="ECO:0000313" key="2">
    <source>
        <dbReference type="Proteomes" id="UP000478148"/>
    </source>
</evidence>
<name>A0A6M1LCC2_9ACTN</name>
<dbReference type="AlphaFoldDB" id="A0A6M1LCC2"/>
<keyword evidence="2" id="KW-1185">Reference proteome</keyword>
<reference evidence="1 2" key="1">
    <citation type="submission" date="2020-02" db="EMBL/GenBank/DDBJ databases">
        <title>Draft Genome Sequence of Verrucosispora sp. Strain CWR15, Isolated from Gulf of Mexico Sponge.</title>
        <authorList>
            <person name="Kennedy S.J."/>
            <person name="Cella E."/>
            <person name="Azarian T."/>
            <person name="Baker B.J."/>
            <person name="Shaw L.N."/>
        </authorList>
    </citation>
    <scope>NUCLEOTIDE SEQUENCE [LARGE SCALE GENOMIC DNA]</scope>
    <source>
        <strain evidence="1 2">CWR15</strain>
    </source>
</reference>
<evidence type="ECO:0000313" key="1">
    <source>
        <dbReference type="EMBL" id="NGM15764.1"/>
    </source>
</evidence>
<organism evidence="1 2">
    <name type="scientific">Verrucosispora sioxanthis</name>
    <dbReference type="NCBI Taxonomy" id="2499994"/>
    <lineage>
        <taxon>Bacteria</taxon>
        <taxon>Bacillati</taxon>
        <taxon>Actinomycetota</taxon>
        <taxon>Actinomycetes</taxon>
        <taxon>Micromonosporales</taxon>
        <taxon>Micromonosporaceae</taxon>
        <taxon>Micromonospora</taxon>
    </lineage>
</organism>
<dbReference type="EMBL" id="SAIY01000011">
    <property type="protein sequence ID" value="NGM15764.1"/>
    <property type="molecule type" value="Genomic_DNA"/>
</dbReference>